<protein>
    <recommendedName>
        <fullName evidence="3">Ankyrin</fullName>
    </recommendedName>
</protein>
<evidence type="ECO:0008006" key="3">
    <source>
        <dbReference type="Google" id="ProtNLM"/>
    </source>
</evidence>
<dbReference type="Proteomes" id="UP001412239">
    <property type="component" value="Unassembled WGS sequence"/>
</dbReference>
<dbReference type="SUPFAM" id="SSF48403">
    <property type="entry name" value="Ankyrin repeat"/>
    <property type="match status" value="1"/>
</dbReference>
<organism evidence="1 2">
    <name type="scientific">Tuber aestivum</name>
    <name type="common">summer truffle</name>
    <dbReference type="NCBI Taxonomy" id="59557"/>
    <lineage>
        <taxon>Eukaryota</taxon>
        <taxon>Fungi</taxon>
        <taxon>Dikarya</taxon>
        <taxon>Ascomycota</taxon>
        <taxon>Pezizomycotina</taxon>
        <taxon>Pezizomycetes</taxon>
        <taxon>Pezizales</taxon>
        <taxon>Tuberaceae</taxon>
        <taxon>Tuber</taxon>
    </lineage>
</organism>
<evidence type="ECO:0000313" key="1">
    <source>
        <dbReference type="EMBL" id="CUS10049.1"/>
    </source>
</evidence>
<proteinExistence type="predicted"/>
<dbReference type="PANTHER" id="PTHR10039:SF15">
    <property type="entry name" value="NACHT DOMAIN-CONTAINING PROTEIN"/>
    <property type="match status" value="1"/>
</dbReference>
<feature type="non-terminal residue" evidence="1">
    <location>
        <position position="1"/>
    </location>
</feature>
<dbReference type="InterPro" id="IPR036770">
    <property type="entry name" value="Ankyrin_rpt-contain_sf"/>
</dbReference>
<dbReference type="AlphaFoldDB" id="A0A292PR64"/>
<dbReference type="Gene3D" id="1.25.40.20">
    <property type="entry name" value="Ankyrin repeat-containing domain"/>
    <property type="match status" value="1"/>
</dbReference>
<feature type="non-terminal residue" evidence="1">
    <location>
        <position position="344"/>
    </location>
</feature>
<accession>A0A292PR64</accession>
<evidence type="ECO:0000313" key="2">
    <source>
        <dbReference type="Proteomes" id="UP001412239"/>
    </source>
</evidence>
<keyword evidence="2" id="KW-1185">Reference proteome</keyword>
<dbReference type="PANTHER" id="PTHR10039">
    <property type="entry name" value="AMELOGENIN"/>
    <property type="match status" value="1"/>
</dbReference>
<reference evidence="1" key="1">
    <citation type="submission" date="2015-10" db="EMBL/GenBank/DDBJ databases">
        <authorList>
            <person name="Regsiter A."/>
            <person name="william w."/>
        </authorList>
    </citation>
    <scope>NUCLEOTIDE SEQUENCE</scope>
    <source>
        <strain evidence="1">Montdore</strain>
    </source>
</reference>
<sequence length="344" mass="38506">EAAYADTLKRVEEQGENQSKLAVRTLIWVPRSERPVRVDELSHALVVETGSIHHNPDEAPSIQTILGCCSRLIAFDSEASVVRLKRFTFLAYLCEHSTIFASPHGTIAEVCLTYLGLWSIKDLSATTSGDMMKTPFLEYASHDWRTHARTETTSAGNSFAAKLRDQFDTDISARLLLSKIHYEKGWFWDGYEARYARNTGLHAILFLGIREITTPLLKRGRARKDTADTDDGTPLSWAAGGGLEGVVMLLVEWKEVNPNATDIRYGIMLQSWAAGNGYEQLIKLALVHREIIPELVDKGGRILCSWAAQYGDRGIVKMLMGRPQVNPMTRGHNRLTPTPWATEH</sequence>
<gene>
    <name evidence="1" type="ORF">GSTUAT00005865001</name>
</gene>
<dbReference type="EMBL" id="LN891059">
    <property type="protein sequence ID" value="CUS10049.1"/>
    <property type="molecule type" value="Genomic_DNA"/>
</dbReference>
<name>A0A292PR64_9PEZI</name>